<name>A0A0A9ESL0_ARUDO</name>
<feature type="chain" id="PRO_5002047089" evidence="1">
    <location>
        <begin position="17"/>
        <end position="40"/>
    </location>
</feature>
<accession>A0A0A9ESL0</accession>
<sequence>MLVLVFFFGFPALLQWNSCIVRSAPERQFPLRMLKPDSHE</sequence>
<dbReference type="AlphaFoldDB" id="A0A0A9ESL0"/>
<evidence type="ECO:0000256" key="1">
    <source>
        <dbReference type="SAM" id="SignalP"/>
    </source>
</evidence>
<keyword evidence="1" id="KW-0732">Signal</keyword>
<reference evidence="2" key="1">
    <citation type="submission" date="2014-09" db="EMBL/GenBank/DDBJ databases">
        <authorList>
            <person name="Magalhaes I.L.F."/>
            <person name="Oliveira U."/>
            <person name="Santos F.R."/>
            <person name="Vidigal T.H.D.A."/>
            <person name="Brescovit A.D."/>
            <person name="Santos A.J."/>
        </authorList>
    </citation>
    <scope>NUCLEOTIDE SEQUENCE</scope>
    <source>
        <tissue evidence="2">Shoot tissue taken approximately 20 cm above the soil surface</tissue>
    </source>
</reference>
<reference evidence="2" key="2">
    <citation type="journal article" date="2015" name="Data Brief">
        <title>Shoot transcriptome of the giant reed, Arundo donax.</title>
        <authorList>
            <person name="Barrero R.A."/>
            <person name="Guerrero F.D."/>
            <person name="Moolhuijzen P."/>
            <person name="Goolsby J.A."/>
            <person name="Tidwell J."/>
            <person name="Bellgard S.E."/>
            <person name="Bellgard M.I."/>
        </authorList>
    </citation>
    <scope>NUCLEOTIDE SEQUENCE</scope>
    <source>
        <tissue evidence="2">Shoot tissue taken approximately 20 cm above the soil surface</tissue>
    </source>
</reference>
<feature type="signal peptide" evidence="1">
    <location>
        <begin position="1"/>
        <end position="16"/>
    </location>
</feature>
<dbReference type="EMBL" id="GBRH01198883">
    <property type="protein sequence ID" value="JAD99012.1"/>
    <property type="molecule type" value="Transcribed_RNA"/>
</dbReference>
<organism evidence="2">
    <name type="scientific">Arundo donax</name>
    <name type="common">Giant reed</name>
    <name type="synonym">Donax arundinaceus</name>
    <dbReference type="NCBI Taxonomy" id="35708"/>
    <lineage>
        <taxon>Eukaryota</taxon>
        <taxon>Viridiplantae</taxon>
        <taxon>Streptophyta</taxon>
        <taxon>Embryophyta</taxon>
        <taxon>Tracheophyta</taxon>
        <taxon>Spermatophyta</taxon>
        <taxon>Magnoliopsida</taxon>
        <taxon>Liliopsida</taxon>
        <taxon>Poales</taxon>
        <taxon>Poaceae</taxon>
        <taxon>PACMAD clade</taxon>
        <taxon>Arundinoideae</taxon>
        <taxon>Arundineae</taxon>
        <taxon>Arundo</taxon>
    </lineage>
</organism>
<protein>
    <submittedName>
        <fullName evidence="2">Uncharacterized protein</fullName>
    </submittedName>
</protein>
<proteinExistence type="predicted"/>
<evidence type="ECO:0000313" key="2">
    <source>
        <dbReference type="EMBL" id="JAD99012.1"/>
    </source>
</evidence>